<feature type="domain" description="ABC transmembrane type-1" evidence="8">
    <location>
        <begin position="68"/>
        <end position="256"/>
    </location>
</feature>
<evidence type="ECO:0000256" key="5">
    <source>
        <dbReference type="ARBA" id="ARBA00022989"/>
    </source>
</evidence>
<dbReference type="SUPFAM" id="SSF161098">
    <property type="entry name" value="MetI-like"/>
    <property type="match status" value="1"/>
</dbReference>
<evidence type="ECO:0000256" key="4">
    <source>
        <dbReference type="ARBA" id="ARBA00022692"/>
    </source>
</evidence>
<evidence type="ECO:0000313" key="9">
    <source>
        <dbReference type="EMBL" id="VZO39493.1"/>
    </source>
</evidence>
<dbReference type="InterPro" id="IPR043429">
    <property type="entry name" value="ArtM/GltK/GlnP/TcyL/YhdX-like"/>
</dbReference>
<dbReference type="PANTHER" id="PTHR30614:SF21">
    <property type="entry name" value="AMINO ACID ABC TRANSPORTER PERMEASE"/>
    <property type="match status" value="1"/>
</dbReference>
<comment type="similarity">
    <text evidence="7">Belongs to the binding-protein-dependent transport system permease family.</text>
</comment>
<dbReference type="Proteomes" id="UP000419743">
    <property type="component" value="Unassembled WGS sequence"/>
</dbReference>
<keyword evidence="4 7" id="KW-0812">Transmembrane</keyword>
<keyword evidence="6 7" id="KW-0472">Membrane</keyword>
<evidence type="ECO:0000259" key="8">
    <source>
        <dbReference type="PROSITE" id="PS50928"/>
    </source>
</evidence>
<keyword evidence="10" id="KW-1185">Reference proteome</keyword>
<dbReference type="GO" id="GO:0022857">
    <property type="term" value="F:transmembrane transporter activity"/>
    <property type="evidence" value="ECO:0007669"/>
    <property type="project" value="InterPro"/>
</dbReference>
<keyword evidence="3" id="KW-1003">Cell membrane</keyword>
<keyword evidence="2 7" id="KW-0813">Transport</keyword>
<dbReference type="AlphaFoldDB" id="A0A7M4DPU9"/>
<feature type="transmembrane region" description="Helical" evidence="7">
    <location>
        <begin position="110"/>
        <end position="130"/>
    </location>
</feature>
<reference evidence="9 10" key="1">
    <citation type="submission" date="2019-11" db="EMBL/GenBank/DDBJ databases">
        <authorList>
            <person name="Criscuolo A."/>
        </authorList>
    </citation>
    <scope>NUCLEOTIDE SEQUENCE [LARGE SCALE GENOMIC DNA]</scope>
    <source>
        <strain evidence="9">CIP111667</strain>
    </source>
</reference>
<dbReference type="PROSITE" id="PS50928">
    <property type="entry name" value="ABC_TM1"/>
    <property type="match status" value="1"/>
</dbReference>
<feature type="transmembrane region" description="Helical" evidence="7">
    <location>
        <begin position="193"/>
        <end position="215"/>
    </location>
</feature>
<comment type="subcellular location">
    <subcellularLocation>
        <location evidence="1 7">Cell membrane</location>
        <topology evidence="1 7">Multi-pass membrane protein</topology>
    </subcellularLocation>
</comment>
<organism evidence="9 10">
    <name type="scientific">Occultella aeris</name>
    <dbReference type="NCBI Taxonomy" id="2761496"/>
    <lineage>
        <taxon>Bacteria</taxon>
        <taxon>Bacillati</taxon>
        <taxon>Actinomycetota</taxon>
        <taxon>Actinomycetes</taxon>
        <taxon>Micrococcales</taxon>
        <taxon>Ruaniaceae</taxon>
        <taxon>Occultella</taxon>
    </lineage>
</organism>
<dbReference type="GO" id="GO:0043190">
    <property type="term" value="C:ATP-binding cassette (ABC) transporter complex"/>
    <property type="evidence" value="ECO:0007669"/>
    <property type="project" value="InterPro"/>
</dbReference>
<dbReference type="InterPro" id="IPR010065">
    <property type="entry name" value="AA_ABC_transptr_permease_3TM"/>
</dbReference>
<feature type="transmembrane region" description="Helical" evidence="7">
    <location>
        <begin position="20"/>
        <end position="43"/>
    </location>
</feature>
<dbReference type="GO" id="GO:0006865">
    <property type="term" value="P:amino acid transport"/>
    <property type="evidence" value="ECO:0007669"/>
    <property type="project" value="TreeGrafter"/>
</dbReference>
<proteinExistence type="inferred from homology"/>
<evidence type="ECO:0000256" key="1">
    <source>
        <dbReference type="ARBA" id="ARBA00004651"/>
    </source>
</evidence>
<dbReference type="EMBL" id="CACRYJ010000059">
    <property type="protein sequence ID" value="VZO39493.1"/>
    <property type="molecule type" value="Genomic_DNA"/>
</dbReference>
<dbReference type="NCBIfam" id="TIGR01726">
    <property type="entry name" value="HEQRo_perm_3TM"/>
    <property type="match status" value="1"/>
</dbReference>
<comment type="caution">
    <text evidence="9">The sequence shown here is derived from an EMBL/GenBank/DDBJ whole genome shotgun (WGS) entry which is preliminary data.</text>
</comment>
<evidence type="ECO:0000313" key="10">
    <source>
        <dbReference type="Proteomes" id="UP000419743"/>
    </source>
</evidence>
<evidence type="ECO:0000256" key="7">
    <source>
        <dbReference type="RuleBase" id="RU363032"/>
    </source>
</evidence>
<dbReference type="InterPro" id="IPR000515">
    <property type="entry name" value="MetI-like"/>
</dbReference>
<dbReference type="Gene3D" id="1.10.3720.10">
    <property type="entry name" value="MetI-like"/>
    <property type="match status" value="1"/>
</dbReference>
<protein>
    <submittedName>
        <fullName evidence="9">Inner membrane amino-acid ABC transporter permease protein YecS</fullName>
    </submittedName>
</protein>
<evidence type="ECO:0000256" key="2">
    <source>
        <dbReference type="ARBA" id="ARBA00022448"/>
    </source>
</evidence>
<dbReference type="PANTHER" id="PTHR30614">
    <property type="entry name" value="MEMBRANE COMPONENT OF AMINO ACID ABC TRANSPORTER"/>
    <property type="match status" value="1"/>
</dbReference>
<accession>A0A7M4DPU9</accession>
<feature type="transmembrane region" description="Helical" evidence="7">
    <location>
        <begin position="63"/>
        <end position="89"/>
    </location>
</feature>
<dbReference type="CDD" id="cd06261">
    <property type="entry name" value="TM_PBP2"/>
    <property type="match status" value="1"/>
</dbReference>
<gene>
    <name evidence="9" type="primary">yecS_3</name>
    <name evidence="9" type="ORF">HALOF300_04185</name>
</gene>
<dbReference type="Pfam" id="PF00528">
    <property type="entry name" value="BPD_transp_1"/>
    <property type="match status" value="1"/>
</dbReference>
<feature type="transmembrane region" description="Helical" evidence="7">
    <location>
        <begin position="235"/>
        <end position="256"/>
    </location>
</feature>
<keyword evidence="5 7" id="KW-1133">Transmembrane helix</keyword>
<sequence>MSMQHALFDTVGPRARRRVAIVTVISLIAIAGLLGLAYYQFYASGQLAPSKWRELTQPSTMRYLARALGNTGLAALGAAAIGLPLGLLLAVGRLSHRAWFRWPATAVIEAFRAVPVLLIIYIFMFALPQYGINPDVYWKLVIPIGLCAAATLAEVFRAGVLALPRGQGEAAAAVGMTGPQAFRLVIFPQALRVVIPALVAQAVIVVKDTAFGYVVSYSELMQSGRVLVANTGDLIQTYLVITVIYVIVNIIISRLAQRLDSVLARKRASGGRRFTALIPGRSAIQ</sequence>
<dbReference type="RefSeq" id="WP_156742798.1">
    <property type="nucleotide sequence ID" value="NZ_CACRYJ010000059.1"/>
</dbReference>
<evidence type="ECO:0000256" key="3">
    <source>
        <dbReference type="ARBA" id="ARBA00022475"/>
    </source>
</evidence>
<evidence type="ECO:0000256" key="6">
    <source>
        <dbReference type="ARBA" id="ARBA00023136"/>
    </source>
</evidence>
<name>A0A7M4DPU9_9MICO</name>
<dbReference type="InterPro" id="IPR035906">
    <property type="entry name" value="MetI-like_sf"/>
</dbReference>
<feature type="transmembrane region" description="Helical" evidence="7">
    <location>
        <begin position="136"/>
        <end position="156"/>
    </location>
</feature>